<reference evidence="1 2" key="2">
    <citation type="journal article" date="2022" name="Mol. Ecol. Resour.">
        <title>The genomes of chicory, endive, great burdock and yacon provide insights into Asteraceae paleo-polyploidization history and plant inulin production.</title>
        <authorList>
            <person name="Fan W."/>
            <person name="Wang S."/>
            <person name="Wang H."/>
            <person name="Wang A."/>
            <person name="Jiang F."/>
            <person name="Liu H."/>
            <person name="Zhao H."/>
            <person name="Xu D."/>
            <person name="Zhang Y."/>
        </authorList>
    </citation>
    <scope>NUCLEOTIDE SEQUENCE [LARGE SCALE GENOMIC DNA]</scope>
    <source>
        <strain evidence="2">cv. Niubang</strain>
    </source>
</reference>
<dbReference type="Proteomes" id="UP001055879">
    <property type="component" value="Linkage Group LG14"/>
</dbReference>
<dbReference type="EMBL" id="CM042060">
    <property type="protein sequence ID" value="KAI3677872.1"/>
    <property type="molecule type" value="Genomic_DNA"/>
</dbReference>
<name>A0ACB8Y2W6_ARCLA</name>
<keyword evidence="2" id="KW-1185">Reference proteome</keyword>
<reference evidence="2" key="1">
    <citation type="journal article" date="2022" name="Mol. Ecol. Resour.">
        <title>The genomes of chicory, endive, great burdock and yacon provide insights into Asteraceae palaeo-polyploidization history and plant inulin production.</title>
        <authorList>
            <person name="Fan W."/>
            <person name="Wang S."/>
            <person name="Wang H."/>
            <person name="Wang A."/>
            <person name="Jiang F."/>
            <person name="Liu H."/>
            <person name="Zhao H."/>
            <person name="Xu D."/>
            <person name="Zhang Y."/>
        </authorList>
    </citation>
    <scope>NUCLEOTIDE SEQUENCE [LARGE SCALE GENOMIC DNA]</scope>
    <source>
        <strain evidence="2">cv. Niubang</strain>
    </source>
</reference>
<accession>A0ACB8Y2W6</accession>
<evidence type="ECO:0000313" key="1">
    <source>
        <dbReference type="EMBL" id="KAI3677872.1"/>
    </source>
</evidence>
<comment type="caution">
    <text evidence="1">The sequence shown here is derived from an EMBL/GenBank/DDBJ whole genome shotgun (WGS) entry which is preliminary data.</text>
</comment>
<gene>
    <name evidence="1" type="ORF">L6452_37144</name>
</gene>
<protein>
    <submittedName>
        <fullName evidence="1">Uncharacterized protein</fullName>
    </submittedName>
</protein>
<sequence>MTEASNNGSNDVKNTTNKTLSFVAVSQPPKPVVFKESLGVISHNSLLSVLEPETFSISKKINDSTATSQTSKKLVKVKYENETGFDIVLLILIYCWTDLGILMISSLVDLKMRKLVNYQIGS</sequence>
<evidence type="ECO:0000313" key="2">
    <source>
        <dbReference type="Proteomes" id="UP001055879"/>
    </source>
</evidence>
<organism evidence="1 2">
    <name type="scientific">Arctium lappa</name>
    <name type="common">Greater burdock</name>
    <name type="synonym">Lappa major</name>
    <dbReference type="NCBI Taxonomy" id="4217"/>
    <lineage>
        <taxon>Eukaryota</taxon>
        <taxon>Viridiplantae</taxon>
        <taxon>Streptophyta</taxon>
        <taxon>Embryophyta</taxon>
        <taxon>Tracheophyta</taxon>
        <taxon>Spermatophyta</taxon>
        <taxon>Magnoliopsida</taxon>
        <taxon>eudicotyledons</taxon>
        <taxon>Gunneridae</taxon>
        <taxon>Pentapetalae</taxon>
        <taxon>asterids</taxon>
        <taxon>campanulids</taxon>
        <taxon>Asterales</taxon>
        <taxon>Asteraceae</taxon>
        <taxon>Carduoideae</taxon>
        <taxon>Cardueae</taxon>
        <taxon>Arctiinae</taxon>
        <taxon>Arctium</taxon>
    </lineage>
</organism>
<proteinExistence type="predicted"/>